<protein>
    <recommendedName>
        <fullName evidence="3">SET domain-containing protein</fullName>
    </recommendedName>
</protein>
<dbReference type="InterPro" id="IPR053010">
    <property type="entry name" value="SET_SmydA-8"/>
</dbReference>
<dbReference type="SUPFAM" id="SSF82199">
    <property type="entry name" value="SET domain"/>
    <property type="match status" value="1"/>
</dbReference>
<reference evidence="1 2" key="1">
    <citation type="journal article" date="2017" name="Curr. Biol.">
        <title>The Evolution of Venom by Co-option of Single-Copy Genes.</title>
        <authorList>
            <person name="Martinson E.O."/>
            <person name="Mrinalini"/>
            <person name="Kelkar Y.D."/>
            <person name="Chang C.H."/>
            <person name="Werren J.H."/>
        </authorList>
    </citation>
    <scope>NUCLEOTIDE SEQUENCE [LARGE SCALE GENOMIC DNA]</scope>
    <source>
        <strain evidence="1 2">Alberta</strain>
        <tissue evidence="1">Whole body</tissue>
    </source>
</reference>
<keyword evidence="2" id="KW-1185">Reference proteome</keyword>
<dbReference type="Gene3D" id="1.25.40.10">
    <property type="entry name" value="Tetratricopeptide repeat domain"/>
    <property type="match status" value="1"/>
</dbReference>
<dbReference type="Proteomes" id="UP000215335">
    <property type="component" value="Unassembled WGS sequence"/>
</dbReference>
<evidence type="ECO:0000313" key="2">
    <source>
        <dbReference type="Proteomes" id="UP000215335"/>
    </source>
</evidence>
<proteinExistence type="predicted"/>
<dbReference type="PANTHER" id="PTHR46455:SF2">
    <property type="entry name" value="AT24727P"/>
    <property type="match status" value="1"/>
</dbReference>
<dbReference type="CDD" id="cd20071">
    <property type="entry name" value="SET_SMYD"/>
    <property type="match status" value="1"/>
</dbReference>
<comment type="caution">
    <text evidence="1">The sequence shown here is derived from an EMBL/GenBank/DDBJ whole genome shotgun (WGS) entry which is preliminary data.</text>
</comment>
<dbReference type="InterPro" id="IPR011990">
    <property type="entry name" value="TPR-like_helical_dom_sf"/>
</dbReference>
<name>A0A232EJP8_9HYME</name>
<evidence type="ECO:0008006" key="3">
    <source>
        <dbReference type="Google" id="ProtNLM"/>
    </source>
</evidence>
<organism evidence="1 2">
    <name type="scientific">Trichomalopsis sarcophagae</name>
    <dbReference type="NCBI Taxonomy" id="543379"/>
    <lineage>
        <taxon>Eukaryota</taxon>
        <taxon>Metazoa</taxon>
        <taxon>Ecdysozoa</taxon>
        <taxon>Arthropoda</taxon>
        <taxon>Hexapoda</taxon>
        <taxon>Insecta</taxon>
        <taxon>Pterygota</taxon>
        <taxon>Neoptera</taxon>
        <taxon>Endopterygota</taxon>
        <taxon>Hymenoptera</taxon>
        <taxon>Apocrita</taxon>
        <taxon>Proctotrupomorpha</taxon>
        <taxon>Chalcidoidea</taxon>
        <taxon>Pteromalidae</taxon>
        <taxon>Pteromalinae</taxon>
        <taxon>Trichomalopsis</taxon>
    </lineage>
</organism>
<dbReference type="EMBL" id="NNAY01003955">
    <property type="protein sequence ID" value="OXU18589.1"/>
    <property type="molecule type" value="Genomic_DNA"/>
</dbReference>
<dbReference type="InterPro" id="IPR046341">
    <property type="entry name" value="SET_dom_sf"/>
</dbReference>
<dbReference type="Gene3D" id="2.170.270.10">
    <property type="entry name" value="SET domain"/>
    <property type="match status" value="1"/>
</dbReference>
<sequence>MDKDLMRSSFSRRCDYLLILRVLILRRKNPKKWRVLSKLQSHEESRGPGTEAHEEMEAVKQYLGSLLSLDQGSAEALPKVCGLIDVNALESNPPEGSAAIYETACLLEHRCVANTRYSFELDEQARPRINVYAVTDIKKYVELSILVELCEGDHLSTTYTHVLWATRVRREHLLATKYFSCRCERCADPTELLSAGEVAQLTDRLGEEVDAAMSAADKDIMSDLLFRLTVLLHPCHQHCLTIGHSLMQLLPADDPKKAELCQRMIDTIALVDPYGARLSLYRAIALRELSMCPGQDRNELLFKAIQALRYEPPHSASGLLAKVILAEI</sequence>
<dbReference type="STRING" id="543379.A0A232EJP8"/>
<dbReference type="PANTHER" id="PTHR46455">
    <property type="entry name" value="SET AND MYND DOMAIN CONTAINING, ARTHROPOD-SPECIFIC, MEMBER 4, ISOFORM A"/>
    <property type="match status" value="1"/>
</dbReference>
<evidence type="ECO:0000313" key="1">
    <source>
        <dbReference type="EMBL" id="OXU18589.1"/>
    </source>
</evidence>
<accession>A0A232EJP8</accession>
<gene>
    <name evidence="1" type="ORF">TSAR_001821</name>
</gene>
<dbReference type="OrthoDB" id="3174329at2759"/>
<dbReference type="AlphaFoldDB" id="A0A232EJP8"/>